<evidence type="ECO:0000313" key="2">
    <source>
        <dbReference type="EMBL" id="KRX08420.1"/>
    </source>
</evidence>
<name>A0A0V0R1L6_PSEPJ</name>
<protein>
    <submittedName>
        <fullName evidence="2">Uncharacterized protein</fullName>
    </submittedName>
</protein>
<organism evidence="2 3">
    <name type="scientific">Pseudocohnilembus persalinus</name>
    <name type="common">Ciliate</name>
    <dbReference type="NCBI Taxonomy" id="266149"/>
    <lineage>
        <taxon>Eukaryota</taxon>
        <taxon>Sar</taxon>
        <taxon>Alveolata</taxon>
        <taxon>Ciliophora</taxon>
        <taxon>Intramacronucleata</taxon>
        <taxon>Oligohymenophorea</taxon>
        <taxon>Scuticociliatia</taxon>
        <taxon>Philasterida</taxon>
        <taxon>Pseudocohnilembidae</taxon>
        <taxon>Pseudocohnilembus</taxon>
    </lineage>
</organism>
<dbReference type="AlphaFoldDB" id="A0A0V0R1L6"/>
<feature type="region of interest" description="Disordered" evidence="1">
    <location>
        <begin position="136"/>
        <end position="155"/>
    </location>
</feature>
<accession>A0A0V0R1L6</accession>
<comment type="caution">
    <text evidence="2">The sequence shown here is derived from an EMBL/GenBank/DDBJ whole genome shotgun (WGS) entry which is preliminary data.</text>
</comment>
<reference evidence="2 3" key="1">
    <citation type="journal article" date="2015" name="Sci. Rep.">
        <title>Genome of the facultative scuticociliatosis pathogen Pseudocohnilembus persalinus provides insight into its virulence through horizontal gene transfer.</title>
        <authorList>
            <person name="Xiong J."/>
            <person name="Wang G."/>
            <person name="Cheng J."/>
            <person name="Tian M."/>
            <person name="Pan X."/>
            <person name="Warren A."/>
            <person name="Jiang C."/>
            <person name="Yuan D."/>
            <person name="Miao W."/>
        </authorList>
    </citation>
    <scope>NUCLEOTIDE SEQUENCE [LARGE SCALE GENOMIC DNA]</scope>
    <source>
        <strain evidence="2">36N120E</strain>
    </source>
</reference>
<sequence length="186" mass="21945">MAQIIKDCVFCQKYNSSNAFKPLLTKALYSKYSSSQNYFYLKDINELSSKEPNSKQIALKDQYFYDDNEEYLKRIYEISEYDFKIKALSEYYKYHKDIPRNFLPKINQLMNYYHDKKRKIEYAKIKKALNLQTSQNSESSSFDSDDCEVDSQGNKIKPEKCPPGCEQLLANIQLTTLFTEKSNTSR</sequence>
<proteinExistence type="predicted"/>
<dbReference type="Proteomes" id="UP000054937">
    <property type="component" value="Unassembled WGS sequence"/>
</dbReference>
<evidence type="ECO:0000256" key="1">
    <source>
        <dbReference type="SAM" id="MobiDB-lite"/>
    </source>
</evidence>
<keyword evidence="3" id="KW-1185">Reference proteome</keyword>
<dbReference type="InParanoid" id="A0A0V0R1L6"/>
<evidence type="ECO:0000313" key="3">
    <source>
        <dbReference type="Proteomes" id="UP000054937"/>
    </source>
</evidence>
<gene>
    <name evidence="2" type="ORF">PPERSA_12901</name>
</gene>
<dbReference type="EMBL" id="LDAU01000063">
    <property type="protein sequence ID" value="KRX08420.1"/>
    <property type="molecule type" value="Genomic_DNA"/>
</dbReference>
<dbReference type="OrthoDB" id="292259at2759"/>